<name>A0ACB8T197_9AGAM</name>
<evidence type="ECO:0000313" key="2">
    <source>
        <dbReference type="Proteomes" id="UP000814140"/>
    </source>
</evidence>
<reference evidence="1" key="1">
    <citation type="submission" date="2021-03" db="EMBL/GenBank/DDBJ databases">
        <authorList>
            <consortium name="DOE Joint Genome Institute"/>
            <person name="Ahrendt S."/>
            <person name="Looney B.P."/>
            <person name="Miyauchi S."/>
            <person name="Morin E."/>
            <person name="Drula E."/>
            <person name="Courty P.E."/>
            <person name="Chicoki N."/>
            <person name="Fauchery L."/>
            <person name="Kohler A."/>
            <person name="Kuo A."/>
            <person name="Labutti K."/>
            <person name="Pangilinan J."/>
            <person name="Lipzen A."/>
            <person name="Riley R."/>
            <person name="Andreopoulos W."/>
            <person name="He G."/>
            <person name="Johnson J."/>
            <person name="Barry K.W."/>
            <person name="Grigoriev I.V."/>
            <person name="Nagy L."/>
            <person name="Hibbett D."/>
            <person name="Henrissat B."/>
            <person name="Matheny P.B."/>
            <person name="Labbe J."/>
            <person name="Martin F."/>
        </authorList>
    </citation>
    <scope>NUCLEOTIDE SEQUENCE</scope>
    <source>
        <strain evidence="1">HHB10654</strain>
    </source>
</reference>
<accession>A0ACB8T197</accession>
<organism evidence="1 2">
    <name type="scientific">Artomyces pyxidatus</name>
    <dbReference type="NCBI Taxonomy" id="48021"/>
    <lineage>
        <taxon>Eukaryota</taxon>
        <taxon>Fungi</taxon>
        <taxon>Dikarya</taxon>
        <taxon>Basidiomycota</taxon>
        <taxon>Agaricomycotina</taxon>
        <taxon>Agaricomycetes</taxon>
        <taxon>Russulales</taxon>
        <taxon>Auriscalpiaceae</taxon>
        <taxon>Artomyces</taxon>
    </lineage>
</organism>
<sequence length="642" mass="71153">MSDSPQDMSGVDDESQIEFERAASTDQEEEARNSLFSLAGGTPAMFYLYMMSDEDRNTFSEKIYDNGGQLVDNPDDADVILVKRMKYRDALRFKYASSRKTYVHMSGFIDSCLESGNFPLNPPAPLKVPGRVPGRRRVPFTAADDKHLADYLGEVLPYKSQGLRGAITTYNDLMHRAEHNEEDEWALDHTAHSWRERYKKHKERIDEMIDAYVKLHPPAENGKGQIKERRATAARMKARLTRASPLGSDGDADADVGALATEEEEEEEEEEPGIRMNERSPPRRRHPLTGGRKRGRSDRSGSEDERRASQHGSPTKKRRVVGAKKKAQTPREVEEDESNVDEYQQQPGEDYLGSPSLHEIAAHGTHPEDVLEQEQAPSPPVAGPSTLRKPVPPTDPAVAKPIRPRRRSLVEVVLPASPRPAKKLMKKTAASRRHSPPRDAPYTRTRARSRSVELETQAAARARPRSKGKGKAIASRALDDIREDIDDSDSAEVENALLASAAPTNESSTPAFPSNPNLTAGDTLVGAEEELSDDDLRTSQRLHSSQAPQAAQIDTLEDILQAVESRLPEARTPAPQRRPLRSAARPPPVSTNASASEEEIFPSPNTRARDERAKRDYVAKTSPFVPAMGTRAAALRAARAHR</sequence>
<comment type="caution">
    <text evidence="1">The sequence shown here is derived from an EMBL/GenBank/DDBJ whole genome shotgun (WGS) entry which is preliminary data.</text>
</comment>
<dbReference type="Proteomes" id="UP000814140">
    <property type="component" value="Unassembled WGS sequence"/>
</dbReference>
<gene>
    <name evidence="1" type="ORF">BV25DRAFT_1991793</name>
</gene>
<proteinExistence type="predicted"/>
<keyword evidence="2" id="KW-1185">Reference proteome</keyword>
<protein>
    <submittedName>
        <fullName evidence="1">Uncharacterized protein</fullName>
    </submittedName>
</protein>
<evidence type="ECO:0000313" key="1">
    <source>
        <dbReference type="EMBL" id="KAI0062157.1"/>
    </source>
</evidence>
<reference evidence="1" key="2">
    <citation type="journal article" date="2022" name="New Phytol.">
        <title>Evolutionary transition to the ectomycorrhizal habit in the genomes of a hyperdiverse lineage of mushroom-forming fungi.</title>
        <authorList>
            <person name="Looney B."/>
            <person name="Miyauchi S."/>
            <person name="Morin E."/>
            <person name="Drula E."/>
            <person name="Courty P.E."/>
            <person name="Kohler A."/>
            <person name="Kuo A."/>
            <person name="LaButti K."/>
            <person name="Pangilinan J."/>
            <person name="Lipzen A."/>
            <person name="Riley R."/>
            <person name="Andreopoulos W."/>
            <person name="He G."/>
            <person name="Johnson J."/>
            <person name="Nolan M."/>
            <person name="Tritt A."/>
            <person name="Barry K.W."/>
            <person name="Grigoriev I.V."/>
            <person name="Nagy L.G."/>
            <person name="Hibbett D."/>
            <person name="Henrissat B."/>
            <person name="Matheny P.B."/>
            <person name="Labbe J."/>
            <person name="Martin F.M."/>
        </authorList>
    </citation>
    <scope>NUCLEOTIDE SEQUENCE</scope>
    <source>
        <strain evidence="1">HHB10654</strain>
    </source>
</reference>
<dbReference type="EMBL" id="MU277209">
    <property type="protein sequence ID" value="KAI0062157.1"/>
    <property type="molecule type" value="Genomic_DNA"/>
</dbReference>